<evidence type="ECO:0000313" key="6">
    <source>
        <dbReference type="Proteomes" id="UP000712673"/>
    </source>
</evidence>
<evidence type="ECO:0000256" key="3">
    <source>
        <dbReference type="ARBA" id="ARBA00022729"/>
    </source>
</evidence>
<protein>
    <recommendedName>
        <fullName evidence="4">Solute-binding protein family 5 domain-containing protein</fullName>
    </recommendedName>
</protein>
<organism evidence="5 6">
    <name type="scientific">Tectimicrobiota bacterium</name>
    <dbReference type="NCBI Taxonomy" id="2528274"/>
    <lineage>
        <taxon>Bacteria</taxon>
        <taxon>Pseudomonadati</taxon>
        <taxon>Nitrospinota/Tectimicrobiota group</taxon>
        <taxon>Candidatus Tectimicrobiota</taxon>
    </lineage>
</organism>
<name>A0A937W3D1_UNCTE</name>
<keyword evidence="2" id="KW-0813">Transport</keyword>
<evidence type="ECO:0000256" key="2">
    <source>
        <dbReference type="ARBA" id="ARBA00022448"/>
    </source>
</evidence>
<dbReference type="GO" id="GO:0030288">
    <property type="term" value="C:outer membrane-bounded periplasmic space"/>
    <property type="evidence" value="ECO:0007669"/>
    <property type="project" value="UniProtKB-ARBA"/>
</dbReference>
<dbReference type="InterPro" id="IPR039424">
    <property type="entry name" value="SBP_5"/>
</dbReference>
<dbReference type="Gene3D" id="3.90.76.10">
    <property type="entry name" value="Dipeptide-binding Protein, Domain 1"/>
    <property type="match status" value="1"/>
</dbReference>
<dbReference type="GO" id="GO:1904680">
    <property type="term" value="F:peptide transmembrane transporter activity"/>
    <property type="evidence" value="ECO:0007669"/>
    <property type="project" value="TreeGrafter"/>
</dbReference>
<comment type="caution">
    <text evidence="5">The sequence shown here is derived from an EMBL/GenBank/DDBJ whole genome shotgun (WGS) entry which is preliminary data.</text>
</comment>
<dbReference type="Gene3D" id="3.10.105.10">
    <property type="entry name" value="Dipeptide-binding Protein, Domain 3"/>
    <property type="match status" value="1"/>
</dbReference>
<dbReference type="AlphaFoldDB" id="A0A937W3D1"/>
<dbReference type="SUPFAM" id="SSF53850">
    <property type="entry name" value="Periplasmic binding protein-like II"/>
    <property type="match status" value="1"/>
</dbReference>
<sequence>MKERLTMRTAWTIRGCRKGVLLLLLMHVLLGGLVAVAAEPDTIVMALNRDQDNMDPHLHFQRTGIIMNINMYDSLLHKNPQLAYEPSLATAWKTIDDTTWEFTLRQGVKFHNGDPFTAEDVQFSFERVLDPATKSPQYGNIRAIKTVKIVDTHTVQLITDKPFPLLLERVVFFPIIPKKHFTQVGAQAFAESAPAGTGPYKFVEWKRDQYLKLERFAEHWRGAAPVKHLVIRVIPETSTQVAELKTGGVDIIRNLAPDLIPDLKAHANTYVSTAPILRTHYLAFDMREPPFDKKEVRQAANYAVDRKAIVDKLMGGLGLVLPTVVHPMAFGHDATVEGYQYDPKKARELLKQAGFPNGTDITIHAGVSEAFFRQIAEAIAEMFTEVGLRTNLKLWDPGPAWDKFFRGEGKATHGYYGTWGYYSTFDADAILHPLYHTEPGGWVGKWYARVQGLDALIEAARSTLDKDKRLSTYATVQRLLKDEAPSLFLFAQHDMLGINKRLDYAARGDEWIWLYDAKLRK</sequence>
<dbReference type="Pfam" id="PF00496">
    <property type="entry name" value="SBP_bac_5"/>
    <property type="match status" value="1"/>
</dbReference>
<dbReference type="InterPro" id="IPR030678">
    <property type="entry name" value="Peptide/Ni-bd"/>
</dbReference>
<dbReference type="PIRSF" id="PIRSF002741">
    <property type="entry name" value="MppA"/>
    <property type="match status" value="1"/>
</dbReference>
<dbReference type="GO" id="GO:0015833">
    <property type="term" value="P:peptide transport"/>
    <property type="evidence" value="ECO:0007669"/>
    <property type="project" value="TreeGrafter"/>
</dbReference>
<proteinExistence type="inferred from homology"/>
<reference evidence="5" key="1">
    <citation type="submission" date="2019-03" db="EMBL/GenBank/DDBJ databases">
        <title>Lake Tanganyika Metagenome-Assembled Genomes (MAGs).</title>
        <authorList>
            <person name="Tran P."/>
        </authorList>
    </citation>
    <scope>NUCLEOTIDE SEQUENCE</scope>
    <source>
        <strain evidence="5">K_DeepCast_65m_m2_066</strain>
    </source>
</reference>
<dbReference type="PANTHER" id="PTHR30290:SF9">
    <property type="entry name" value="OLIGOPEPTIDE-BINDING PROTEIN APPA"/>
    <property type="match status" value="1"/>
</dbReference>
<feature type="domain" description="Solute-binding protein family 5" evidence="4">
    <location>
        <begin position="84"/>
        <end position="440"/>
    </location>
</feature>
<accession>A0A937W3D1</accession>
<evidence type="ECO:0000259" key="4">
    <source>
        <dbReference type="Pfam" id="PF00496"/>
    </source>
</evidence>
<keyword evidence="3" id="KW-0732">Signal</keyword>
<dbReference type="Proteomes" id="UP000712673">
    <property type="component" value="Unassembled WGS sequence"/>
</dbReference>
<dbReference type="PANTHER" id="PTHR30290">
    <property type="entry name" value="PERIPLASMIC BINDING COMPONENT OF ABC TRANSPORTER"/>
    <property type="match status" value="1"/>
</dbReference>
<dbReference type="GO" id="GO:0043190">
    <property type="term" value="C:ATP-binding cassette (ABC) transporter complex"/>
    <property type="evidence" value="ECO:0007669"/>
    <property type="project" value="InterPro"/>
</dbReference>
<dbReference type="Gene3D" id="3.40.190.10">
    <property type="entry name" value="Periplasmic binding protein-like II"/>
    <property type="match status" value="1"/>
</dbReference>
<dbReference type="InterPro" id="IPR000914">
    <property type="entry name" value="SBP_5_dom"/>
</dbReference>
<evidence type="ECO:0000256" key="1">
    <source>
        <dbReference type="ARBA" id="ARBA00005695"/>
    </source>
</evidence>
<dbReference type="EMBL" id="VGLS01000320">
    <property type="protein sequence ID" value="MBM3224411.1"/>
    <property type="molecule type" value="Genomic_DNA"/>
</dbReference>
<gene>
    <name evidence="5" type="ORF">FJZ47_11495</name>
</gene>
<evidence type="ECO:0000313" key="5">
    <source>
        <dbReference type="EMBL" id="MBM3224411.1"/>
    </source>
</evidence>
<comment type="similarity">
    <text evidence="1">Belongs to the bacterial solute-binding protein 5 family.</text>
</comment>